<evidence type="ECO:0000256" key="2">
    <source>
        <dbReference type="ARBA" id="ARBA00022729"/>
    </source>
</evidence>
<dbReference type="Proteomes" id="UP001273505">
    <property type="component" value="Unassembled WGS sequence"/>
</dbReference>
<keyword evidence="2" id="KW-0732">Signal</keyword>
<dbReference type="Pfam" id="PF13627">
    <property type="entry name" value="LptM_cons"/>
    <property type="match status" value="1"/>
</dbReference>
<proteinExistence type="predicted"/>
<evidence type="ECO:0000313" key="7">
    <source>
        <dbReference type="EMBL" id="MDX6851091.1"/>
    </source>
</evidence>
<reference evidence="7 8" key="1">
    <citation type="submission" date="2023-11" db="EMBL/GenBank/DDBJ databases">
        <title>Gilvimarinus fulvus sp. nov., isolated from the surface of Kelp.</title>
        <authorList>
            <person name="Sun Y.Y."/>
            <person name="Gong Y."/>
            <person name="Du Z.J."/>
        </authorList>
    </citation>
    <scope>NUCLEOTIDE SEQUENCE [LARGE SCALE GENOMIC DNA]</scope>
    <source>
        <strain evidence="7 8">SDUM040013</strain>
    </source>
</reference>
<keyword evidence="4" id="KW-0564">Palmitate</keyword>
<protein>
    <submittedName>
        <fullName evidence="7">Lipoprotein</fullName>
    </submittedName>
</protein>
<dbReference type="PROSITE" id="PS51257">
    <property type="entry name" value="PROKAR_LIPOPROTEIN"/>
    <property type="match status" value="1"/>
</dbReference>
<evidence type="ECO:0000256" key="1">
    <source>
        <dbReference type="ARBA" id="ARBA00004459"/>
    </source>
</evidence>
<keyword evidence="3" id="KW-0472">Membrane</keyword>
<keyword evidence="8" id="KW-1185">Reference proteome</keyword>
<dbReference type="InterPro" id="IPR032831">
    <property type="entry name" value="LptM_cons"/>
</dbReference>
<evidence type="ECO:0000256" key="3">
    <source>
        <dbReference type="ARBA" id="ARBA00023136"/>
    </source>
</evidence>
<name>A0ABU4S3I4_9GAMM</name>
<comment type="caution">
    <text evidence="7">The sequence shown here is derived from an EMBL/GenBank/DDBJ whole genome shotgun (WGS) entry which is preliminary data.</text>
</comment>
<comment type="subcellular location">
    <subcellularLocation>
        <location evidence="1">Cell outer membrane</location>
        <topology evidence="1">Lipid-anchor</topology>
    </subcellularLocation>
</comment>
<dbReference type="RefSeq" id="WP_302720658.1">
    <property type="nucleotide sequence ID" value="NZ_JAULRU010000154.1"/>
</dbReference>
<keyword evidence="6 7" id="KW-0449">Lipoprotein</keyword>
<dbReference type="NCBIfam" id="NF047847">
    <property type="entry name" value="SS_mature_LptM"/>
    <property type="match status" value="1"/>
</dbReference>
<organism evidence="7 8">
    <name type="scientific">Gilvimarinus gilvus</name>
    <dbReference type="NCBI Taxonomy" id="3058038"/>
    <lineage>
        <taxon>Bacteria</taxon>
        <taxon>Pseudomonadati</taxon>
        <taxon>Pseudomonadota</taxon>
        <taxon>Gammaproteobacteria</taxon>
        <taxon>Cellvibrionales</taxon>
        <taxon>Cellvibrionaceae</taxon>
        <taxon>Gilvimarinus</taxon>
    </lineage>
</organism>
<evidence type="ECO:0000256" key="6">
    <source>
        <dbReference type="ARBA" id="ARBA00023288"/>
    </source>
</evidence>
<sequence>MVRIAFLLSLLLGSLLTGCGQTGPLYLPSDDPAATEQDSADK</sequence>
<gene>
    <name evidence="7" type="ORF">SCD92_17065</name>
</gene>
<evidence type="ECO:0000256" key="4">
    <source>
        <dbReference type="ARBA" id="ARBA00023139"/>
    </source>
</evidence>
<dbReference type="EMBL" id="JAXAFO010000039">
    <property type="protein sequence ID" value="MDX6851091.1"/>
    <property type="molecule type" value="Genomic_DNA"/>
</dbReference>
<evidence type="ECO:0000313" key="8">
    <source>
        <dbReference type="Proteomes" id="UP001273505"/>
    </source>
</evidence>
<evidence type="ECO:0000256" key="5">
    <source>
        <dbReference type="ARBA" id="ARBA00023237"/>
    </source>
</evidence>
<keyword evidence="5" id="KW-0998">Cell outer membrane</keyword>
<accession>A0ABU4S3I4</accession>